<dbReference type="Proteomes" id="UP000253472">
    <property type="component" value="Unassembled WGS sequence"/>
</dbReference>
<gene>
    <name evidence="3" type="ORF">Cantr_06629</name>
</gene>
<dbReference type="OrthoDB" id="4080914at2759"/>
<accession>A0A367XZB4</accession>
<keyword evidence="4" id="KW-1185">Reference proteome</keyword>
<name>A0A367XZB4_9ASCO</name>
<evidence type="ECO:0000256" key="1">
    <source>
        <dbReference type="SAM" id="Coils"/>
    </source>
</evidence>
<feature type="coiled-coil region" evidence="1">
    <location>
        <begin position="138"/>
        <end position="195"/>
    </location>
</feature>
<evidence type="ECO:0000313" key="4">
    <source>
        <dbReference type="Proteomes" id="UP000253472"/>
    </source>
</evidence>
<feature type="region of interest" description="Disordered" evidence="2">
    <location>
        <begin position="43"/>
        <end position="64"/>
    </location>
</feature>
<keyword evidence="1" id="KW-0175">Coiled coil</keyword>
<evidence type="ECO:0000256" key="2">
    <source>
        <dbReference type="SAM" id="MobiDB-lite"/>
    </source>
</evidence>
<comment type="caution">
    <text evidence="3">The sequence shown here is derived from an EMBL/GenBank/DDBJ whole genome shotgun (WGS) entry which is preliminary data.</text>
</comment>
<dbReference type="EMBL" id="QLNQ01000028">
    <property type="protein sequence ID" value="RCK58152.1"/>
    <property type="molecule type" value="Genomic_DNA"/>
</dbReference>
<proteinExistence type="predicted"/>
<protein>
    <submittedName>
        <fullName evidence="3">Uncharacterized protein</fullName>
    </submittedName>
</protein>
<sequence>MEKSYDDLLAISNLVLTLNQRVNDSAEYITKLQAITREIAPRKDSNDTAKAALPASHGSDEVEDEIRKLEQERIALVMDIQKQDFVSEKLIELIEQNQEMLESVKEYLQARESIRIEEEVYTKRDIEVFVTEIIRPTREQLRENSQNLHTRIGKLTEKLISIELGIQKEPALLQSEQYRKEVNLLVNAFKQLLKE</sequence>
<dbReference type="AlphaFoldDB" id="A0A367XZB4"/>
<evidence type="ECO:0000313" key="3">
    <source>
        <dbReference type="EMBL" id="RCK58152.1"/>
    </source>
</evidence>
<reference evidence="3 4" key="1">
    <citation type="submission" date="2018-06" db="EMBL/GenBank/DDBJ databases">
        <title>Whole genome sequencing of Candida tropicalis (genome annotated by CSBL at Korea University).</title>
        <authorList>
            <person name="Ahn J."/>
        </authorList>
    </citation>
    <scope>NUCLEOTIDE SEQUENCE [LARGE SCALE GENOMIC DNA]</scope>
    <source>
        <strain evidence="3 4">ATCC 20962</strain>
    </source>
</reference>
<organism evidence="3 4">
    <name type="scientific">Candida viswanathii</name>
    <dbReference type="NCBI Taxonomy" id="5486"/>
    <lineage>
        <taxon>Eukaryota</taxon>
        <taxon>Fungi</taxon>
        <taxon>Dikarya</taxon>
        <taxon>Ascomycota</taxon>
        <taxon>Saccharomycotina</taxon>
        <taxon>Pichiomycetes</taxon>
        <taxon>Debaryomycetaceae</taxon>
        <taxon>Candida/Lodderomyces clade</taxon>
        <taxon>Candida</taxon>
    </lineage>
</organism>